<dbReference type="GO" id="GO:0008654">
    <property type="term" value="P:phospholipid biosynthetic process"/>
    <property type="evidence" value="ECO:0007669"/>
    <property type="project" value="TreeGrafter"/>
</dbReference>
<evidence type="ECO:0000313" key="1">
    <source>
        <dbReference type="EMBL" id="OSX58707.1"/>
    </source>
</evidence>
<gene>
    <name evidence="1" type="ORF">POSPLADRAFT_1060597</name>
</gene>
<organism evidence="1 2">
    <name type="scientific">Postia placenta MAD-698-R-SB12</name>
    <dbReference type="NCBI Taxonomy" id="670580"/>
    <lineage>
        <taxon>Eukaryota</taxon>
        <taxon>Fungi</taxon>
        <taxon>Dikarya</taxon>
        <taxon>Basidiomycota</taxon>
        <taxon>Agaricomycotina</taxon>
        <taxon>Agaricomycetes</taxon>
        <taxon>Polyporales</taxon>
        <taxon>Adustoporiaceae</taxon>
        <taxon>Rhodonia</taxon>
    </lineage>
</organism>
<dbReference type="EMBL" id="KZ110604">
    <property type="protein sequence ID" value="OSX58707.1"/>
    <property type="molecule type" value="Genomic_DNA"/>
</dbReference>
<dbReference type="InterPro" id="IPR052744">
    <property type="entry name" value="GPAT/DAPAT"/>
</dbReference>
<dbReference type="STRING" id="670580.A0A1X6MQR0"/>
<protein>
    <submittedName>
        <fullName evidence="1">Uncharacterized protein</fullName>
    </submittedName>
</protein>
<reference evidence="1 2" key="1">
    <citation type="submission" date="2017-04" db="EMBL/GenBank/DDBJ databases">
        <title>Genome Sequence of the Model Brown-Rot Fungus Postia placenta SB12.</title>
        <authorList>
            <consortium name="DOE Joint Genome Institute"/>
            <person name="Gaskell J."/>
            <person name="Kersten P."/>
            <person name="Larrondo L.F."/>
            <person name="Canessa P."/>
            <person name="Martinez D."/>
            <person name="Hibbett D."/>
            <person name="Schmoll M."/>
            <person name="Kubicek C.P."/>
            <person name="Martinez A.T."/>
            <person name="Yadav J."/>
            <person name="Master E."/>
            <person name="Magnuson J.K."/>
            <person name="James T."/>
            <person name="Yaver D."/>
            <person name="Berka R."/>
            <person name="Labutti K."/>
            <person name="Lipzen A."/>
            <person name="Aerts A."/>
            <person name="Barry K."/>
            <person name="Henrissat B."/>
            <person name="Blanchette R."/>
            <person name="Grigoriev I."/>
            <person name="Cullen D."/>
        </authorList>
    </citation>
    <scope>NUCLEOTIDE SEQUENCE [LARGE SCALE GENOMIC DNA]</scope>
    <source>
        <strain evidence="1 2">MAD-698-R-SB12</strain>
    </source>
</reference>
<proteinExistence type="predicted"/>
<dbReference type="GeneID" id="36326237"/>
<name>A0A1X6MQR0_9APHY</name>
<dbReference type="RefSeq" id="XP_024335501.1">
    <property type="nucleotide sequence ID" value="XM_024481287.1"/>
</dbReference>
<dbReference type="GO" id="GO:0004366">
    <property type="term" value="F:glycerol-3-phosphate O-acyltransferase activity"/>
    <property type="evidence" value="ECO:0007669"/>
    <property type="project" value="TreeGrafter"/>
</dbReference>
<evidence type="ECO:0000313" key="2">
    <source>
        <dbReference type="Proteomes" id="UP000194127"/>
    </source>
</evidence>
<dbReference type="AlphaFoldDB" id="A0A1X6MQR0"/>
<dbReference type="PANTHER" id="PTHR31605:SF0">
    <property type="entry name" value="GLYCEROL-3-PHOSPHATE O-ACYLTRANSFERASE 1"/>
    <property type="match status" value="1"/>
</dbReference>
<dbReference type="SUPFAM" id="SSF52540">
    <property type="entry name" value="P-loop containing nucleoside triphosphate hydrolases"/>
    <property type="match status" value="1"/>
</dbReference>
<dbReference type="GO" id="GO:0016287">
    <property type="term" value="F:glycerone-phosphate O-acyltransferase activity"/>
    <property type="evidence" value="ECO:0007669"/>
    <property type="project" value="TreeGrafter"/>
</dbReference>
<dbReference type="OrthoDB" id="1044435at2759"/>
<accession>A0A1X6MQR0</accession>
<dbReference type="Gene3D" id="1.20.58.530">
    <property type="match status" value="1"/>
</dbReference>
<sequence>MQDGAAALTRYRSRRTASTSPASIVFRVRGVSASLTRLFSRATYMRKAPRTVSPYAKRSAAPRDSPMRDLCAILSPDPAQIILLDQPGFQTKGPPDSASVYFGGPGPLLSPHDQAGFDEFCINFANEVILSYIIRHTFEDSVGYRSQMTGDGISLAPITTMDNSAFIDASGWRAAQAAHCAGLGWCRYAKLVREHPEQIKAGAECVVVVTAAIVYTNKTKYRSTAIMEFGLPIALNAYIEQFMSTEEGAPRAAVKRLTATSEQQLIEATINAPDWDTLYAACMARDLLWVDEKAINLDEFVAISQTLVDLFSTPDLVPNFISIRRHLLTHYSLLQSTGLSPLLLRCV</sequence>
<dbReference type="InterPro" id="IPR027417">
    <property type="entry name" value="P-loop_NTPase"/>
</dbReference>
<dbReference type="Proteomes" id="UP000194127">
    <property type="component" value="Unassembled WGS sequence"/>
</dbReference>
<keyword evidence="2" id="KW-1185">Reference proteome</keyword>
<dbReference type="PANTHER" id="PTHR31605">
    <property type="entry name" value="GLYCEROL-3-PHOSPHATE O-ACYLTRANSFERASE 1"/>
    <property type="match status" value="1"/>
</dbReference>